<gene>
    <name evidence="2" type="ORF">BAL341_3224</name>
</gene>
<dbReference type="AlphaFoldDB" id="A0A486XWK8"/>
<feature type="transmembrane region" description="Helical" evidence="1">
    <location>
        <begin position="12"/>
        <end position="34"/>
    </location>
</feature>
<sequence length="39" mass="4276">MLNHVDSGIDNYLTIAMFMACALMTFSSSSFNAISLQMV</sequence>
<evidence type="ECO:0000313" key="2">
    <source>
        <dbReference type="EMBL" id="VHO06186.1"/>
    </source>
</evidence>
<organism evidence="2">
    <name type="scientific">Rheinheimera sp. BAL341</name>
    <dbReference type="NCBI Taxonomy" id="1708203"/>
    <lineage>
        <taxon>Bacteria</taxon>
        <taxon>Pseudomonadati</taxon>
        <taxon>Pseudomonadota</taxon>
        <taxon>Gammaproteobacteria</taxon>
        <taxon>Chromatiales</taxon>
        <taxon>Chromatiaceae</taxon>
        <taxon>Rheinheimera</taxon>
    </lineage>
</organism>
<protein>
    <submittedName>
        <fullName evidence="2">Uncharacterized protein</fullName>
    </submittedName>
</protein>
<name>A0A486XWK8_9GAMM</name>
<accession>A0A486XWK8</accession>
<keyword evidence="1" id="KW-0472">Membrane</keyword>
<keyword evidence="1" id="KW-1133">Transmembrane helix</keyword>
<reference evidence="2" key="1">
    <citation type="submission" date="2019-04" db="EMBL/GenBank/DDBJ databases">
        <authorList>
            <person name="Brambilla D."/>
        </authorList>
    </citation>
    <scope>NUCLEOTIDE SEQUENCE</scope>
    <source>
        <strain evidence="2">BAL1</strain>
    </source>
</reference>
<proteinExistence type="predicted"/>
<evidence type="ECO:0000256" key="1">
    <source>
        <dbReference type="SAM" id="Phobius"/>
    </source>
</evidence>
<dbReference type="EMBL" id="CAAJGR010000023">
    <property type="protein sequence ID" value="VHO06186.1"/>
    <property type="molecule type" value="Genomic_DNA"/>
</dbReference>
<keyword evidence="1" id="KW-0812">Transmembrane</keyword>